<accession>A0A811N567</accession>
<gene>
    <name evidence="1" type="ORF">NCGR_LOCUS14425</name>
</gene>
<sequence length="243" mass="25945">MILKHLSILRQRNFFRHEELNKGTIKGCGHDAGRHQRRYGHGKFVAAREHLLALMLVMAAARHGYCHAGAARVPAPPALLVAPALDSASSSAFLNRPSLTGSMTLLAASASGAWSCYGFCSRTSGTTDDVVSAAAARSHSGVYERADVVVTYVLLCFTVALEFVSACLVLGSGLPMAFTTTMLASTTVLGSGMPKLAGGGATLLLRAVETSQPQPRRSADDGTVAYGRPWDWRQWCWSRPQPV</sequence>
<organism evidence="1 2">
    <name type="scientific">Miscanthus lutarioriparius</name>
    <dbReference type="NCBI Taxonomy" id="422564"/>
    <lineage>
        <taxon>Eukaryota</taxon>
        <taxon>Viridiplantae</taxon>
        <taxon>Streptophyta</taxon>
        <taxon>Embryophyta</taxon>
        <taxon>Tracheophyta</taxon>
        <taxon>Spermatophyta</taxon>
        <taxon>Magnoliopsida</taxon>
        <taxon>Liliopsida</taxon>
        <taxon>Poales</taxon>
        <taxon>Poaceae</taxon>
        <taxon>PACMAD clade</taxon>
        <taxon>Panicoideae</taxon>
        <taxon>Andropogonodae</taxon>
        <taxon>Andropogoneae</taxon>
        <taxon>Saccharinae</taxon>
        <taxon>Miscanthus</taxon>
    </lineage>
</organism>
<proteinExistence type="predicted"/>
<name>A0A811N567_9POAL</name>
<comment type="caution">
    <text evidence="1">The sequence shown here is derived from an EMBL/GenBank/DDBJ whole genome shotgun (WGS) entry which is preliminary data.</text>
</comment>
<evidence type="ECO:0000313" key="1">
    <source>
        <dbReference type="EMBL" id="CAD6221019.1"/>
    </source>
</evidence>
<evidence type="ECO:0000313" key="2">
    <source>
        <dbReference type="Proteomes" id="UP000604825"/>
    </source>
</evidence>
<dbReference type="EMBL" id="CAJGYO010000003">
    <property type="protein sequence ID" value="CAD6221019.1"/>
    <property type="molecule type" value="Genomic_DNA"/>
</dbReference>
<dbReference type="AlphaFoldDB" id="A0A811N567"/>
<protein>
    <submittedName>
        <fullName evidence="1">Uncharacterized protein</fullName>
    </submittedName>
</protein>
<keyword evidence="2" id="KW-1185">Reference proteome</keyword>
<dbReference type="Proteomes" id="UP000604825">
    <property type="component" value="Unassembled WGS sequence"/>
</dbReference>
<reference evidence="1" key="1">
    <citation type="submission" date="2020-10" db="EMBL/GenBank/DDBJ databases">
        <authorList>
            <person name="Han B."/>
            <person name="Lu T."/>
            <person name="Zhao Q."/>
            <person name="Huang X."/>
            <person name="Zhao Y."/>
        </authorList>
    </citation>
    <scope>NUCLEOTIDE SEQUENCE</scope>
</reference>